<sequence>MARFKRILFQPLLFLAVLLPGVLCFSELFFVKEPRDVTVLRKDVVIMDCQAQGELPIRIRWLKNGSPAVESDRVYQLSNGSLFISETESRKGEKSDEGSYQCLAQNKYGAILSQKARLTIASKFRTLVPLAVMAGSWDGP</sequence>
<evidence type="ECO:0000256" key="3">
    <source>
        <dbReference type="ARBA" id="ARBA00023157"/>
    </source>
</evidence>
<dbReference type="Proteomes" id="UP000593565">
    <property type="component" value="Unassembled WGS sequence"/>
</dbReference>
<dbReference type="FunFam" id="2.60.40.10:FF:000189">
    <property type="entry name" value="Neogenin isoform 3"/>
    <property type="match status" value="1"/>
</dbReference>
<dbReference type="InterPro" id="IPR013783">
    <property type="entry name" value="Ig-like_fold"/>
</dbReference>
<dbReference type="GO" id="GO:0098632">
    <property type="term" value="F:cell-cell adhesion mediator activity"/>
    <property type="evidence" value="ECO:0007669"/>
    <property type="project" value="TreeGrafter"/>
</dbReference>
<reference evidence="7 8" key="1">
    <citation type="submission" date="2020-02" db="EMBL/GenBank/DDBJ databases">
        <title>A chromosome-scale genome assembly of the black bullhead catfish (Ameiurus melas).</title>
        <authorList>
            <person name="Wen M."/>
            <person name="Zham M."/>
            <person name="Cabau C."/>
            <person name="Klopp C."/>
            <person name="Donnadieu C."/>
            <person name="Roques C."/>
            <person name="Bouchez O."/>
            <person name="Lampietro C."/>
            <person name="Jouanno E."/>
            <person name="Herpin A."/>
            <person name="Louis A."/>
            <person name="Berthelot C."/>
            <person name="Parey E."/>
            <person name="Roest-Crollius H."/>
            <person name="Braasch I."/>
            <person name="Postlethwait J."/>
            <person name="Robinson-Rechavi M."/>
            <person name="Echchiki A."/>
            <person name="Begum T."/>
            <person name="Montfort J."/>
            <person name="Schartl M."/>
            <person name="Bobe J."/>
            <person name="Guiguen Y."/>
        </authorList>
    </citation>
    <scope>NUCLEOTIDE SEQUENCE [LARGE SCALE GENOMIC DNA]</scope>
    <source>
        <strain evidence="7">M_S1</strain>
        <tissue evidence="7">Blood</tissue>
    </source>
</reference>
<evidence type="ECO:0000313" key="7">
    <source>
        <dbReference type="EMBL" id="KAF4071863.1"/>
    </source>
</evidence>
<dbReference type="InterPro" id="IPR036179">
    <property type="entry name" value="Ig-like_dom_sf"/>
</dbReference>
<keyword evidence="2" id="KW-0677">Repeat</keyword>
<feature type="domain" description="Ig-like" evidence="6">
    <location>
        <begin position="20"/>
        <end position="119"/>
    </location>
</feature>
<dbReference type="EMBL" id="JAAGNN010000026">
    <property type="protein sequence ID" value="KAF4071863.1"/>
    <property type="molecule type" value="Genomic_DNA"/>
</dbReference>
<dbReference type="Gene3D" id="2.60.40.10">
    <property type="entry name" value="Immunoglobulins"/>
    <property type="match status" value="1"/>
</dbReference>
<dbReference type="GO" id="GO:0007411">
    <property type="term" value="P:axon guidance"/>
    <property type="evidence" value="ECO:0007669"/>
    <property type="project" value="TreeGrafter"/>
</dbReference>
<dbReference type="GO" id="GO:0030424">
    <property type="term" value="C:axon"/>
    <property type="evidence" value="ECO:0007669"/>
    <property type="project" value="TreeGrafter"/>
</dbReference>
<dbReference type="InterPro" id="IPR007110">
    <property type="entry name" value="Ig-like_dom"/>
</dbReference>
<dbReference type="SUPFAM" id="SSF48726">
    <property type="entry name" value="Immunoglobulin"/>
    <property type="match status" value="1"/>
</dbReference>
<dbReference type="PANTHER" id="PTHR10075:SF100">
    <property type="entry name" value="FASCICLIN-2"/>
    <property type="match status" value="1"/>
</dbReference>
<proteinExistence type="inferred from homology"/>
<gene>
    <name evidence="7" type="ORF">AMELA_G00267780</name>
</gene>
<evidence type="ECO:0000256" key="2">
    <source>
        <dbReference type="ARBA" id="ARBA00022737"/>
    </source>
</evidence>
<keyword evidence="8" id="KW-1185">Reference proteome</keyword>
<comment type="similarity">
    <text evidence="1">Belongs to the immunoglobulin superfamily. DCC family.</text>
</comment>
<feature type="chain" id="PRO_5029870127" description="Ig-like domain-containing protein" evidence="5">
    <location>
        <begin position="25"/>
        <end position="140"/>
    </location>
</feature>
<comment type="caution">
    <text evidence="7">The sequence shown here is derived from an EMBL/GenBank/DDBJ whole genome shotgun (WGS) entry which is preliminary data.</text>
</comment>
<protein>
    <recommendedName>
        <fullName evidence="6">Ig-like domain-containing protein</fullName>
    </recommendedName>
</protein>
<feature type="signal peptide" evidence="5">
    <location>
        <begin position="1"/>
        <end position="24"/>
    </location>
</feature>
<evidence type="ECO:0000256" key="4">
    <source>
        <dbReference type="ARBA" id="ARBA00023319"/>
    </source>
</evidence>
<evidence type="ECO:0000259" key="6">
    <source>
        <dbReference type="PROSITE" id="PS50835"/>
    </source>
</evidence>
<keyword evidence="4" id="KW-0393">Immunoglobulin domain</keyword>
<organism evidence="7 8">
    <name type="scientific">Ameiurus melas</name>
    <name type="common">Black bullhead</name>
    <name type="synonym">Silurus melas</name>
    <dbReference type="NCBI Taxonomy" id="219545"/>
    <lineage>
        <taxon>Eukaryota</taxon>
        <taxon>Metazoa</taxon>
        <taxon>Chordata</taxon>
        <taxon>Craniata</taxon>
        <taxon>Vertebrata</taxon>
        <taxon>Euteleostomi</taxon>
        <taxon>Actinopterygii</taxon>
        <taxon>Neopterygii</taxon>
        <taxon>Teleostei</taxon>
        <taxon>Ostariophysi</taxon>
        <taxon>Siluriformes</taxon>
        <taxon>Ictaluridae</taxon>
        <taxon>Ameiurus</taxon>
    </lineage>
</organism>
<dbReference type="GO" id="GO:0007156">
    <property type="term" value="P:homophilic cell adhesion via plasma membrane adhesion molecules"/>
    <property type="evidence" value="ECO:0007669"/>
    <property type="project" value="TreeGrafter"/>
</dbReference>
<dbReference type="PROSITE" id="PS50835">
    <property type="entry name" value="IG_LIKE"/>
    <property type="match status" value="1"/>
</dbReference>
<accession>A0A7J5ZN36</accession>
<evidence type="ECO:0000256" key="1">
    <source>
        <dbReference type="ARBA" id="ARBA00009588"/>
    </source>
</evidence>
<dbReference type="GO" id="GO:0005886">
    <property type="term" value="C:plasma membrane"/>
    <property type="evidence" value="ECO:0007669"/>
    <property type="project" value="TreeGrafter"/>
</dbReference>
<dbReference type="PANTHER" id="PTHR10075">
    <property type="entry name" value="BASIGIN RELATED"/>
    <property type="match status" value="1"/>
</dbReference>
<dbReference type="SMART" id="SM00408">
    <property type="entry name" value="IGc2"/>
    <property type="match status" value="1"/>
</dbReference>
<keyword evidence="5" id="KW-0732">Signal</keyword>
<dbReference type="InterPro" id="IPR003599">
    <property type="entry name" value="Ig_sub"/>
</dbReference>
<name>A0A7J5ZN36_AMEME</name>
<keyword evidence="3" id="KW-1015">Disulfide bond</keyword>
<evidence type="ECO:0000256" key="5">
    <source>
        <dbReference type="SAM" id="SignalP"/>
    </source>
</evidence>
<dbReference type="AlphaFoldDB" id="A0A7J5ZN36"/>
<dbReference type="InterPro" id="IPR013098">
    <property type="entry name" value="Ig_I-set"/>
</dbReference>
<dbReference type="InterPro" id="IPR003598">
    <property type="entry name" value="Ig_sub2"/>
</dbReference>
<dbReference type="Pfam" id="PF07679">
    <property type="entry name" value="I-set"/>
    <property type="match status" value="1"/>
</dbReference>
<dbReference type="SMART" id="SM00409">
    <property type="entry name" value="IG"/>
    <property type="match status" value="1"/>
</dbReference>
<evidence type="ECO:0000313" key="8">
    <source>
        <dbReference type="Proteomes" id="UP000593565"/>
    </source>
</evidence>
<dbReference type="GO" id="GO:0070593">
    <property type="term" value="P:dendrite self-avoidance"/>
    <property type="evidence" value="ECO:0007669"/>
    <property type="project" value="TreeGrafter"/>
</dbReference>